<evidence type="ECO:0000313" key="4">
    <source>
        <dbReference type="EMBL" id="QKX61259.1"/>
    </source>
</evidence>
<evidence type="ECO:0000256" key="1">
    <source>
        <dbReference type="SAM" id="Coils"/>
    </source>
</evidence>
<evidence type="ECO:0000256" key="2">
    <source>
        <dbReference type="SAM" id="MobiDB-lite"/>
    </source>
</evidence>
<dbReference type="PANTHER" id="PTHR35391:SF7">
    <property type="entry name" value="C2H2-TYPE DOMAIN-CONTAINING PROTEIN"/>
    <property type="match status" value="1"/>
</dbReference>
<feature type="domain" description="C2H2-type" evidence="3">
    <location>
        <begin position="376"/>
        <end position="399"/>
    </location>
</feature>
<feature type="domain" description="C2H2-type" evidence="3">
    <location>
        <begin position="407"/>
        <end position="434"/>
    </location>
</feature>
<dbReference type="OrthoDB" id="20872at2759"/>
<reference evidence="5" key="1">
    <citation type="submission" date="2020-06" db="EMBL/GenBank/DDBJ databases">
        <title>A chromosome-scale genome assembly of Talaromyces rugulosus W13939.</title>
        <authorList>
            <person name="Wang B."/>
            <person name="Guo L."/>
            <person name="Ye K."/>
            <person name="Wang L."/>
        </authorList>
    </citation>
    <scope>NUCLEOTIDE SEQUENCE [LARGE SCALE GENOMIC DNA]</scope>
    <source>
        <strain evidence="5">W13939</strain>
    </source>
</reference>
<keyword evidence="1" id="KW-0175">Coiled coil</keyword>
<dbReference type="AlphaFoldDB" id="A0A7H8R4F6"/>
<gene>
    <name evidence="4" type="ORF">TRUGW13939_08407</name>
</gene>
<feature type="domain" description="C2H2-type" evidence="3">
    <location>
        <begin position="487"/>
        <end position="508"/>
    </location>
</feature>
<dbReference type="Proteomes" id="UP000509510">
    <property type="component" value="Chromosome IV"/>
</dbReference>
<proteinExistence type="predicted"/>
<feature type="region of interest" description="Disordered" evidence="2">
    <location>
        <begin position="521"/>
        <end position="540"/>
    </location>
</feature>
<feature type="domain" description="C2H2-type" evidence="3">
    <location>
        <begin position="438"/>
        <end position="464"/>
    </location>
</feature>
<protein>
    <recommendedName>
        <fullName evidence="3">C2H2-type domain-containing protein</fullName>
    </recommendedName>
</protein>
<dbReference type="InterPro" id="IPR013087">
    <property type="entry name" value="Znf_C2H2_type"/>
</dbReference>
<feature type="region of interest" description="Disordered" evidence="2">
    <location>
        <begin position="573"/>
        <end position="626"/>
    </location>
</feature>
<accession>A0A7H8R4F6</accession>
<keyword evidence="5" id="KW-1185">Reference proteome</keyword>
<dbReference type="SMART" id="SM00355">
    <property type="entry name" value="ZnF_C2H2"/>
    <property type="match status" value="4"/>
</dbReference>
<feature type="coiled-coil region" evidence="1">
    <location>
        <begin position="337"/>
        <end position="364"/>
    </location>
</feature>
<organism evidence="4 5">
    <name type="scientific">Talaromyces rugulosus</name>
    <name type="common">Penicillium rugulosum</name>
    <dbReference type="NCBI Taxonomy" id="121627"/>
    <lineage>
        <taxon>Eukaryota</taxon>
        <taxon>Fungi</taxon>
        <taxon>Dikarya</taxon>
        <taxon>Ascomycota</taxon>
        <taxon>Pezizomycotina</taxon>
        <taxon>Eurotiomycetes</taxon>
        <taxon>Eurotiomycetidae</taxon>
        <taxon>Eurotiales</taxon>
        <taxon>Trichocomaceae</taxon>
        <taxon>Talaromyces</taxon>
        <taxon>Talaromyces sect. Islandici</taxon>
    </lineage>
</organism>
<feature type="region of interest" description="Disordered" evidence="2">
    <location>
        <begin position="232"/>
        <end position="255"/>
    </location>
</feature>
<evidence type="ECO:0000259" key="3">
    <source>
        <dbReference type="SMART" id="SM00355"/>
    </source>
</evidence>
<dbReference type="EMBL" id="CP055901">
    <property type="protein sequence ID" value="QKX61259.1"/>
    <property type="molecule type" value="Genomic_DNA"/>
</dbReference>
<sequence>MEIEAQGATITDTAEACLLSFNKCLDLFAVLPPQQRSAVEDQLGRFLIIDVFASYRASLDYRLRGVADVQQLVRGLLRTLNEHIQEYLAHLDHLGLTRESADKIEDNRLGVVVDNIAGEINLLHQLSNTIRKASNEKNNLKSATSFVISDEDGNDIGPAFVNLFAMEIIRRRFPDCDEKIKKRLADAMLLRRKRILYRSSRYGKIPTRNAAFSPQKLVPNARKDLDGIQNTSRPVGDMHPGRSCSKTQNHTPSTAGSRAITATTLNMEHWNNVSTPSVVGTTRTIKLGDYERLEFPPAPKGPIIKKLKELEETRLIRDEECLKSLPNYCLYVEHDGQTVLEDALATLRSNISDLEVELQAEIENDQITCCRESMEGACPYCCCVLSGETVMNHHLWVDHVKHDLDPYVCLFETCDKSDVLYKHSEDWLKHMRQHKLRWRCTAKAHGVLVFADRNEYEQHMNTTHKSARSQLSVIAALCSRSAGPVFESCPLCGESDSNGQLEDHVATHLRYLAFKSLQFPEDPPDNQYSDGDVSDSDASSGRRLSTLLVDSEDSSLSFDSTPERINQMYNFSVEIDGPSGDSENGKPADLSCHRGSHSSPSPSVEFENKANISPRRSPIRTYGHDP</sequence>
<dbReference type="KEGG" id="trg:TRUGW13939_08407"/>
<evidence type="ECO:0000313" key="5">
    <source>
        <dbReference type="Proteomes" id="UP000509510"/>
    </source>
</evidence>
<dbReference type="RefSeq" id="XP_035347434.1">
    <property type="nucleotide sequence ID" value="XM_035491541.1"/>
</dbReference>
<dbReference type="PANTHER" id="PTHR35391">
    <property type="entry name" value="C2H2-TYPE DOMAIN-CONTAINING PROTEIN-RELATED"/>
    <property type="match status" value="1"/>
</dbReference>
<feature type="compositionally biased region" description="Polar residues" evidence="2">
    <location>
        <begin position="244"/>
        <end position="255"/>
    </location>
</feature>
<name>A0A7H8R4F6_TALRU</name>
<dbReference type="GeneID" id="55995896"/>